<evidence type="ECO:0000313" key="4">
    <source>
        <dbReference type="Proteomes" id="UP000000328"/>
    </source>
</evidence>
<evidence type="ECO:0000259" key="2">
    <source>
        <dbReference type="Pfam" id="PF08044"/>
    </source>
</evidence>
<dbReference type="InterPro" id="IPR012551">
    <property type="entry name" value="DUF1707_SHOCT-like"/>
</dbReference>
<organism evidence="3 4">
    <name type="scientific">Amycolatopsis mediterranei (strain U-32)</name>
    <dbReference type="NCBI Taxonomy" id="749927"/>
    <lineage>
        <taxon>Bacteria</taxon>
        <taxon>Bacillati</taxon>
        <taxon>Actinomycetota</taxon>
        <taxon>Actinomycetes</taxon>
        <taxon>Pseudonocardiales</taxon>
        <taxon>Pseudonocardiaceae</taxon>
        <taxon>Amycolatopsis</taxon>
    </lineage>
</organism>
<reference evidence="3 4" key="1">
    <citation type="journal article" date="2010" name="Cell Res.">
        <title>Complete genome sequence of the rifamycin SV-producing Amycolatopsis mediterranei U32 revealed its genetic characteristics in phylogeny and metabolism.</title>
        <authorList>
            <person name="Zhao W."/>
            <person name="Zhong Y."/>
            <person name="Yuan H."/>
            <person name="Wang J."/>
            <person name="Zheng H."/>
            <person name="Wang Y."/>
            <person name="Cen X."/>
            <person name="Xu F."/>
            <person name="Bai J."/>
            <person name="Han X."/>
            <person name="Lu G."/>
            <person name="Zhu Y."/>
            <person name="Shao Z."/>
            <person name="Yan H."/>
            <person name="Li C."/>
            <person name="Peng N."/>
            <person name="Zhang Z."/>
            <person name="Zhang Y."/>
            <person name="Lin W."/>
            <person name="Fan Y."/>
            <person name="Qin Z."/>
            <person name="Hu Y."/>
            <person name="Zhu B."/>
            <person name="Wang S."/>
            <person name="Ding X."/>
            <person name="Zhao G.P."/>
        </authorList>
    </citation>
    <scope>NUCLEOTIDE SEQUENCE [LARGE SCALE GENOMIC DNA]</scope>
    <source>
        <strain evidence="4">U-32</strain>
    </source>
</reference>
<gene>
    <name evidence="3" type="ordered locus">AMED_5600</name>
</gene>
<dbReference type="eggNOG" id="ENOG502ZUJM">
    <property type="taxonomic scope" value="Bacteria"/>
</dbReference>
<name>A0A0H3DB94_AMYMU</name>
<keyword evidence="1" id="KW-0472">Membrane</keyword>
<evidence type="ECO:0000313" key="3">
    <source>
        <dbReference type="EMBL" id="ADJ47353.1"/>
    </source>
</evidence>
<dbReference type="HOGENOM" id="CLU_1700565_0_0_11"/>
<evidence type="ECO:0000256" key="1">
    <source>
        <dbReference type="SAM" id="Phobius"/>
    </source>
</evidence>
<dbReference type="Proteomes" id="UP000000328">
    <property type="component" value="Chromosome"/>
</dbReference>
<dbReference type="KEGG" id="amd:AMED_5600"/>
<dbReference type="Pfam" id="PF08044">
    <property type="entry name" value="DUF1707"/>
    <property type="match status" value="1"/>
</dbReference>
<proteinExistence type="predicted"/>
<keyword evidence="1" id="KW-1133">Transmembrane helix</keyword>
<feature type="transmembrane region" description="Helical" evidence="1">
    <location>
        <begin position="112"/>
        <end position="133"/>
    </location>
</feature>
<accession>A0A0H3DB94</accession>
<dbReference type="AlphaFoldDB" id="A0A0H3DB94"/>
<protein>
    <recommendedName>
        <fullName evidence="2">DUF1707 domain-containing protein</fullName>
    </recommendedName>
</protein>
<dbReference type="RefSeq" id="WP_013227411.1">
    <property type="nucleotide sequence ID" value="NC_014318.1"/>
</dbReference>
<dbReference type="EMBL" id="CP002000">
    <property type="protein sequence ID" value="ADJ47353.1"/>
    <property type="molecule type" value="Genomic_DNA"/>
</dbReference>
<dbReference type="GeneID" id="92873290"/>
<dbReference type="PATRIC" id="fig|749927.5.peg.5810"/>
<sequence length="154" mass="16220">MSENPPGSTLPTDTAGGIRCSDAEREQVRAVLYAAAGEGRLTMDEVEDRLVRIGESRFRHELATLTADLPAPSPEPAQGWRPIITAVRRNLAADLAVLLGRAPEPATGRRRLLIIATVLIGLVIAAAIVLAAVHGFGGDGFEHHAIDAGEHGHG</sequence>
<feature type="domain" description="DUF1707" evidence="2">
    <location>
        <begin position="18"/>
        <end position="70"/>
    </location>
</feature>
<keyword evidence="1" id="KW-0812">Transmembrane</keyword>
<dbReference type="OrthoDB" id="3625082at2"/>